<gene>
    <name evidence="5" type="ORF">IFM46972_10119</name>
</gene>
<feature type="region of interest" description="Disordered" evidence="4">
    <location>
        <begin position="34"/>
        <end position="68"/>
    </location>
</feature>
<dbReference type="Gene3D" id="3.30.190.20">
    <property type="match status" value="1"/>
</dbReference>
<dbReference type="AlphaFoldDB" id="A0A8H3XP49"/>
<feature type="compositionally biased region" description="Polar residues" evidence="4">
    <location>
        <begin position="292"/>
        <end position="303"/>
    </location>
</feature>
<accession>A0A8H3XP49</accession>
<dbReference type="PANTHER" id="PTHR36427:SF3">
    <property type="entry name" value="LARGE RIBOSOMAL SUBUNIT PROTEIN UL1M"/>
    <property type="match status" value="1"/>
</dbReference>
<proteinExistence type="inferred from homology"/>
<keyword evidence="3" id="KW-0687">Ribonucleoprotein</keyword>
<dbReference type="Proteomes" id="UP000465221">
    <property type="component" value="Unassembled WGS sequence"/>
</dbReference>
<evidence type="ECO:0000256" key="1">
    <source>
        <dbReference type="ARBA" id="ARBA00010531"/>
    </source>
</evidence>
<dbReference type="Gene3D" id="3.40.50.790">
    <property type="match status" value="1"/>
</dbReference>
<dbReference type="CDD" id="cd00403">
    <property type="entry name" value="Ribosomal_L1"/>
    <property type="match status" value="1"/>
</dbReference>
<dbReference type="SUPFAM" id="SSF56808">
    <property type="entry name" value="Ribosomal protein L1"/>
    <property type="match status" value="1"/>
</dbReference>
<dbReference type="FunFam" id="3.40.50.790:FF:000001">
    <property type="entry name" value="50S ribosomal protein L1"/>
    <property type="match status" value="1"/>
</dbReference>
<dbReference type="EMBL" id="BLKC01000117">
    <property type="protein sequence ID" value="GFF54826.1"/>
    <property type="molecule type" value="Genomic_DNA"/>
</dbReference>
<evidence type="ECO:0000256" key="4">
    <source>
        <dbReference type="SAM" id="MobiDB-lite"/>
    </source>
</evidence>
<evidence type="ECO:0000256" key="2">
    <source>
        <dbReference type="ARBA" id="ARBA00022980"/>
    </source>
</evidence>
<reference evidence="5 6" key="1">
    <citation type="submission" date="2020-01" db="EMBL/GenBank/DDBJ databases">
        <title>Draft genome sequence of Aspergillus udagawae IFM 46972.</title>
        <authorList>
            <person name="Takahashi H."/>
            <person name="Yaguchi T."/>
        </authorList>
    </citation>
    <scope>NUCLEOTIDE SEQUENCE [LARGE SCALE GENOMIC DNA]</scope>
    <source>
        <strain evidence="5 6">IFM 46972</strain>
    </source>
</reference>
<evidence type="ECO:0000256" key="3">
    <source>
        <dbReference type="ARBA" id="ARBA00023274"/>
    </source>
</evidence>
<dbReference type="InterPro" id="IPR028364">
    <property type="entry name" value="Ribosomal_uL1/biogenesis"/>
</dbReference>
<feature type="compositionally biased region" description="Basic residues" evidence="4">
    <location>
        <begin position="51"/>
        <end position="62"/>
    </location>
</feature>
<comment type="similarity">
    <text evidence="1">Belongs to the universal ribosomal protein uL1 family.</text>
</comment>
<protein>
    <submittedName>
        <fullName evidence="5">Mitochondrial large ribosomal subunit protein L1, putative</fullName>
    </submittedName>
</protein>
<dbReference type="GO" id="GO:0005762">
    <property type="term" value="C:mitochondrial large ribosomal subunit"/>
    <property type="evidence" value="ECO:0007669"/>
    <property type="project" value="TreeGrafter"/>
</dbReference>
<sequence>MSSFGSILPSAARGILSTCQSPLRQRTMAPLLSSFNQQVRGAKSNPQAQGKKAKAKSKKEKKGPREFKQKDLKDVEQFALCDAVRYLRAFEVGREPTVSKYEIHIRLKTKRDGPVIRNMLRFPHSVQTESRICVVCPPGTRHEKEARAAGAVLVGEKDVFDAVKAGKIEFDRCICHPDSLDALNKAGLGRILGPRGLMPSIKTGTVVEDVAARVEMLRGGTVYRERDAVIRLPIGQLAFSPEQLRDNLRATIDQVKKDAASLNDRIVKEIYEVVLSSTNGPGFSLNGEFKSDNSPDTTSLTGL</sequence>
<dbReference type="GO" id="GO:0003735">
    <property type="term" value="F:structural constituent of ribosome"/>
    <property type="evidence" value="ECO:0007669"/>
    <property type="project" value="TreeGrafter"/>
</dbReference>
<evidence type="ECO:0000313" key="5">
    <source>
        <dbReference type="EMBL" id="GFF54826.1"/>
    </source>
</evidence>
<organism evidence="5 6">
    <name type="scientific">Aspergillus udagawae</name>
    <dbReference type="NCBI Taxonomy" id="91492"/>
    <lineage>
        <taxon>Eukaryota</taxon>
        <taxon>Fungi</taxon>
        <taxon>Dikarya</taxon>
        <taxon>Ascomycota</taxon>
        <taxon>Pezizomycotina</taxon>
        <taxon>Eurotiomycetes</taxon>
        <taxon>Eurotiomycetidae</taxon>
        <taxon>Eurotiales</taxon>
        <taxon>Aspergillaceae</taxon>
        <taxon>Aspergillus</taxon>
        <taxon>Aspergillus subgen. Fumigati</taxon>
    </lineage>
</organism>
<feature type="region of interest" description="Disordered" evidence="4">
    <location>
        <begin position="284"/>
        <end position="303"/>
    </location>
</feature>
<dbReference type="Pfam" id="PF00687">
    <property type="entry name" value="Ribosomal_L1"/>
    <property type="match status" value="1"/>
</dbReference>
<dbReference type="InterPro" id="IPR016095">
    <property type="entry name" value="Ribosomal_uL1_3-a/b-sand"/>
</dbReference>
<comment type="caution">
    <text evidence="5">The sequence shown here is derived from an EMBL/GenBank/DDBJ whole genome shotgun (WGS) entry which is preliminary data.</text>
</comment>
<dbReference type="PANTHER" id="PTHR36427">
    <property type="entry name" value="54S RIBOSOMAL PROTEIN L1, MITOCHONDRIAL"/>
    <property type="match status" value="1"/>
</dbReference>
<evidence type="ECO:0000313" key="6">
    <source>
        <dbReference type="Proteomes" id="UP000465221"/>
    </source>
</evidence>
<name>A0A8H3XP49_9EURO</name>
<dbReference type="InterPro" id="IPR023674">
    <property type="entry name" value="Ribosomal_uL1-like"/>
</dbReference>
<keyword evidence="2" id="KW-0689">Ribosomal protein</keyword>